<dbReference type="PANTHER" id="PTHR19237:SF20">
    <property type="entry name" value="NUCLEOBINDIN 1"/>
    <property type="match status" value="1"/>
</dbReference>
<proteinExistence type="predicted"/>
<dbReference type="EMBL" id="LT598481">
    <property type="protein sequence ID" value="SCU90738.1"/>
    <property type="molecule type" value="Genomic_DNA"/>
</dbReference>
<dbReference type="InterPro" id="IPR040250">
    <property type="entry name" value="Nucleobindin"/>
</dbReference>
<keyword evidence="4" id="KW-1185">Reference proteome</keyword>
<name>A0A1G4JJQ8_9SACH</name>
<sequence length="255" mass="29727">MIQYIRNLTSHCLTFLHITETNRTMLRKVLFSVLLATAWAFPARKDGSEINEEVEKAPPGLSWEEWHMQHEHQTQKYDPETFFVLHDIGQKGYFDKEDILSMYGLNRAEVVGSGDGMGKHDNSEQIDVELPDKVFRLIMQLLDVDDDSKIEKKEYLRFAKAGNKMPDLGVGVGHHSDFELEYELHHWNKYHRDVDPSVKIVHREDIEHDLLHHEHEVEHEGLAQQGASRVTIKTDDELEAMIKFERIPAKFRIGF</sequence>
<feature type="domain" description="EF-hand" evidence="2">
    <location>
        <begin position="130"/>
        <end position="165"/>
    </location>
</feature>
<dbReference type="PROSITE" id="PS50222">
    <property type="entry name" value="EF_HAND_2"/>
    <property type="match status" value="1"/>
</dbReference>
<dbReference type="OrthoDB" id="289247at2759"/>
<evidence type="ECO:0000256" key="1">
    <source>
        <dbReference type="ARBA" id="ARBA00022729"/>
    </source>
</evidence>
<dbReference type="FunFam" id="1.10.238.10:FF:000309">
    <property type="entry name" value="Chromosome 21, whole genome shotgun sequence"/>
    <property type="match status" value="1"/>
</dbReference>
<accession>A0A1G4JJQ8</accession>
<protein>
    <submittedName>
        <fullName evidence="3">LAME_0E09846g1_1</fullName>
    </submittedName>
</protein>
<dbReference type="AlphaFoldDB" id="A0A1G4JJQ8"/>
<dbReference type="Proteomes" id="UP000191144">
    <property type="component" value="Chromosome E"/>
</dbReference>
<evidence type="ECO:0000313" key="4">
    <source>
        <dbReference type="Proteomes" id="UP000191144"/>
    </source>
</evidence>
<dbReference type="GO" id="GO:0005509">
    <property type="term" value="F:calcium ion binding"/>
    <property type="evidence" value="ECO:0007669"/>
    <property type="project" value="InterPro"/>
</dbReference>
<organism evidence="3 4">
    <name type="scientific">Lachancea meyersii CBS 8951</name>
    <dbReference type="NCBI Taxonomy" id="1266667"/>
    <lineage>
        <taxon>Eukaryota</taxon>
        <taxon>Fungi</taxon>
        <taxon>Dikarya</taxon>
        <taxon>Ascomycota</taxon>
        <taxon>Saccharomycotina</taxon>
        <taxon>Saccharomycetes</taxon>
        <taxon>Saccharomycetales</taxon>
        <taxon>Saccharomycetaceae</taxon>
        <taxon>Lachancea</taxon>
    </lineage>
</organism>
<reference evidence="4" key="1">
    <citation type="submission" date="2016-03" db="EMBL/GenBank/DDBJ databases">
        <authorList>
            <person name="Devillers Hugo."/>
        </authorList>
    </citation>
    <scope>NUCLEOTIDE SEQUENCE [LARGE SCALE GENOMIC DNA]</scope>
</reference>
<gene>
    <name evidence="3" type="ORF">LAME_0E09846G</name>
</gene>
<dbReference type="Gene3D" id="1.10.238.10">
    <property type="entry name" value="EF-hand"/>
    <property type="match status" value="1"/>
</dbReference>
<evidence type="ECO:0000313" key="3">
    <source>
        <dbReference type="EMBL" id="SCU90738.1"/>
    </source>
</evidence>
<keyword evidence="1" id="KW-0732">Signal</keyword>
<dbReference type="GO" id="GO:0005793">
    <property type="term" value="C:endoplasmic reticulum-Golgi intermediate compartment"/>
    <property type="evidence" value="ECO:0007669"/>
    <property type="project" value="TreeGrafter"/>
</dbReference>
<dbReference type="SUPFAM" id="SSF47473">
    <property type="entry name" value="EF-hand"/>
    <property type="match status" value="1"/>
</dbReference>
<dbReference type="InterPro" id="IPR011992">
    <property type="entry name" value="EF-hand-dom_pair"/>
</dbReference>
<evidence type="ECO:0000259" key="2">
    <source>
        <dbReference type="PROSITE" id="PS50222"/>
    </source>
</evidence>
<dbReference type="InterPro" id="IPR002048">
    <property type="entry name" value="EF_hand_dom"/>
</dbReference>
<dbReference type="PANTHER" id="PTHR19237">
    <property type="entry name" value="NUCLEOBINDIN"/>
    <property type="match status" value="1"/>
</dbReference>